<dbReference type="Pfam" id="PF13359">
    <property type="entry name" value="DDE_Tnp_4"/>
    <property type="match status" value="1"/>
</dbReference>
<evidence type="ECO:0000256" key="1">
    <source>
        <dbReference type="ARBA" id="ARBA00001968"/>
    </source>
</evidence>
<comment type="cofactor">
    <cofactor evidence="1">
        <name>a divalent metal cation</name>
        <dbReference type="ChEBI" id="CHEBI:60240"/>
    </cofactor>
</comment>
<evidence type="ECO:0000259" key="8">
    <source>
        <dbReference type="Pfam" id="PF13359"/>
    </source>
</evidence>
<keyword evidence="6" id="KW-0378">Hydrolase</keyword>
<name>A0AAV8V8H5_9CUCU</name>
<comment type="caution">
    <text evidence="9">The sequence shown here is derived from an EMBL/GenBank/DDBJ whole genome shotgun (WGS) entry which is preliminary data.</text>
</comment>
<gene>
    <name evidence="9" type="ORF">NQ315_014366</name>
</gene>
<dbReference type="Proteomes" id="UP001159042">
    <property type="component" value="Unassembled WGS sequence"/>
</dbReference>
<evidence type="ECO:0000313" key="9">
    <source>
        <dbReference type="EMBL" id="KAJ8910196.1"/>
    </source>
</evidence>
<comment type="similarity">
    <text evidence="3">Belongs to the HARBI1 family.</text>
</comment>
<evidence type="ECO:0000256" key="3">
    <source>
        <dbReference type="ARBA" id="ARBA00006958"/>
    </source>
</evidence>
<feature type="domain" description="DDE Tnp4" evidence="8">
    <location>
        <begin position="183"/>
        <end position="338"/>
    </location>
</feature>
<evidence type="ECO:0000256" key="6">
    <source>
        <dbReference type="ARBA" id="ARBA00022801"/>
    </source>
</evidence>
<dbReference type="AlphaFoldDB" id="A0AAV8V8H5"/>
<keyword evidence="4" id="KW-0540">Nuclease</keyword>
<comment type="subcellular location">
    <subcellularLocation>
        <location evidence="2">Nucleus</location>
    </subcellularLocation>
</comment>
<dbReference type="GO" id="GO:0005634">
    <property type="term" value="C:nucleus"/>
    <property type="evidence" value="ECO:0007669"/>
    <property type="project" value="UniProtKB-SubCell"/>
</dbReference>
<dbReference type="GO" id="GO:0016787">
    <property type="term" value="F:hydrolase activity"/>
    <property type="evidence" value="ECO:0007669"/>
    <property type="project" value="UniProtKB-KW"/>
</dbReference>
<keyword evidence="10" id="KW-1185">Reference proteome</keyword>
<keyword evidence="7" id="KW-0539">Nucleus</keyword>
<evidence type="ECO:0000313" key="10">
    <source>
        <dbReference type="Proteomes" id="UP001159042"/>
    </source>
</evidence>
<proteinExistence type="inferred from homology"/>
<reference evidence="9 10" key="1">
    <citation type="journal article" date="2023" name="Insect Mol. Biol.">
        <title>Genome sequencing provides insights into the evolution of gene families encoding plant cell wall-degrading enzymes in longhorned beetles.</title>
        <authorList>
            <person name="Shin N.R."/>
            <person name="Okamura Y."/>
            <person name="Kirsch R."/>
            <person name="Pauchet Y."/>
        </authorList>
    </citation>
    <scope>NUCLEOTIDE SEQUENCE [LARGE SCALE GENOMIC DNA]</scope>
    <source>
        <strain evidence="9">EAD_L_NR</strain>
    </source>
</reference>
<dbReference type="PANTHER" id="PTHR22930">
    <property type="match status" value="1"/>
</dbReference>
<evidence type="ECO:0000256" key="5">
    <source>
        <dbReference type="ARBA" id="ARBA00022723"/>
    </source>
</evidence>
<evidence type="ECO:0000256" key="7">
    <source>
        <dbReference type="ARBA" id="ARBA00023242"/>
    </source>
</evidence>
<protein>
    <recommendedName>
        <fullName evidence="8">DDE Tnp4 domain-containing protein</fullName>
    </recommendedName>
</protein>
<organism evidence="9 10">
    <name type="scientific">Exocentrus adspersus</name>
    <dbReference type="NCBI Taxonomy" id="1586481"/>
    <lineage>
        <taxon>Eukaryota</taxon>
        <taxon>Metazoa</taxon>
        <taxon>Ecdysozoa</taxon>
        <taxon>Arthropoda</taxon>
        <taxon>Hexapoda</taxon>
        <taxon>Insecta</taxon>
        <taxon>Pterygota</taxon>
        <taxon>Neoptera</taxon>
        <taxon>Endopterygota</taxon>
        <taxon>Coleoptera</taxon>
        <taxon>Polyphaga</taxon>
        <taxon>Cucujiformia</taxon>
        <taxon>Chrysomeloidea</taxon>
        <taxon>Cerambycidae</taxon>
        <taxon>Lamiinae</taxon>
        <taxon>Acanthocinini</taxon>
        <taxon>Exocentrus</taxon>
    </lineage>
</organism>
<keyword evidence="5" id="KW-0479">Metal-binding</keyword>
<dbReference type="GO" id="GO:0004518">
    <property type="term" value="F:nuclease activity"/>
    <property type="evidence" value="ECO:0007669"/>
    <property type="project" value="UniProtKB-KW"/>
</dbReference>
<sequence>MNRRGYVQLELEKRRRMNNVLLLSLLLITRRKNKRTPKRFWIRDIFKKRQQLGAYHNLLNEMRLTDTEKYFNYLRMSSENFNNLLNIVGPKLLKIHCVREPISIGERLALTLRYLASGDSMVSISYAFRIAPTTITHIIYETCNAIWDCLADSVLLKPDEESWLNIAKEFEERWQLPHCVGAIDGKHVSIQAPAHSGSTYYNYKGSHSIVLLALCDARYKFTLVDIGSEGRHSDGGIFKNSNIGKRILENQMKFPAPSAFTENGDPFNYYIAADEAFPLSTCIMRPYPGSFLSQTKRIFNYRLCRARRVIENVFGILAARWRIYRKAIIASQPTRYCSSLTIDREDEFGGVIGGDWRKEPSNNLISVGRTSTNMYGRVAETMRERLSKYFVGQGAVAFQWDK</sequence>
<evidence type="ECO:0000256" key="4">
    <source>
        <dbReference type="ARBA" id="ARBA00022722"/>
    </source>
</evidence>
<evidence type="ECO:0000256" key="2">
    <source>
        <dbReference type="ARBA" id="ARBA00004123"/>
    </source>
</evidence>
<dbReference type="EMBL" id="JANEYG010000336">
    <property type="protein sequence ID" value="KAJ8910196.1"/>
    <property type="molecule type" value="Genomic_DNA"/>
</dbReference>
<accession>A0AAV8V8H5</accession>
<dbReference type="PANTHER" id="PTHR22930:SF269">
    <property type="entry name" value="NUCLEASE HARBI1-LIKE PROTEIN"/>
    <property type="match status" value="1"/>
</dbReference>
<dbReference type="InterPro" id="IPR045249">
    <property type="entry name" value="HARBI1-like"/>
</dbReference>
<dbReference type="GO" id="GO:0046872">
    <property type="term" value="F:metal ion binding"/>
    <property type="evidence" value="ECO:0007669"/>
    <property type="project" value="UniProtKB-KW"/>
</dbReference>
<dbReference type="InterPro" id="IPR027806">
    <property type="entry name" value="HARBI1_dom"/>
</dbReference>